<sequence length="86" mass="8905">MFIIWWIVVGLIAGFLTGKLMKGSGFGAIGDIVVGIIGAVVGGFIMQHLGYAGSGGLVYTVFVAVIGAVLLTLLLRLVTGNRARNL</sequence>
<keyword evidence="5 7" id="KW-1133">Transmembrane helix</keyword>
<keyword evidence="9" id="KW-1185">Reference proteome</keyword>
<feature type="transmembrane region" description="Helical" evidence="7">
    <location>
        <begin position="28"/>
        <end position="51"/>
    </location>
</feature>
<accession>A0A7W7ZIR3</accession>
<protein>
    <submittedName>
        <fullName evidence="8">Putative membrane protein YeaQ/YmgE (Transglycosylase-associated protein family)</fullName>
    </submittedName>
</protein>
<dbReference type="GO" id="GO:0005886">
    <property type="term" value="C:plasma membrane"/>
    <property type="evidence" value="ECO:0007669"/>
    <property type="project" value="UniProtKB-SubCell"/>
</dbReference>
<dbReference type="EMBL" id="JACHIP010000016">
    <property type="protein sequence ID" value="MBB5060623.1"/>
    <property type="molecule type" value="Genomic_DNA"/>
</dbReference>
<evidence type="ECO:0000256" key="3">
    <source>
        <dbReference type="ARBA" id="ARBA00022475"/>
    </source>
</evidence>
<name>A0A7W7ZIR3_9BACT</name>
<evidence type="ECO:0000256" key="1">
    <source>
        <dbReference type="ARBA" id="ARBA00004651"/>
    </source>
</evidence>
<proteinExistence type="inferred from homology"/>
<dbReference type="Proteomes" id="UP000540989">
    <property type="component" value="Unassembled WGS sequence"/>
</dbReference>
<evidence type="ECO:0000256" key="7">
    <source>
        <dbReference type="SAM" id="Phobius"/>
    </source>
</evidence>
<dbReference type="Pfam" id="PF04226">
    <property type="entry name" value="Transgly_assoc"/>
    <property type="match status" value="1"/>
</dbReference>
<dbReference type="RefSeq" id="WP_184223020.1">
    <property type="nucleotide sequence ID" value="NZ_JACHIP010000016.1"/>
</dbReference>
<feature type="transmembrane region" description="Helical" evidence="7">
    <location>
        <begin position="57"/>
        <end position="78"/>
    </location>
</feature>
<evidence type="ECO:0000313" key="8">
    <source>
        <dbReference type="EMBL" id="MBB5060623.1"/>
    </source>
</evidence>
<reference evidence="8 9" key="1">
    <citation type="submission" date="2020-08" db="EMBL/GenBank/DDBJ databases">
        <title>Genomic Encyclopedia of Type Strains, Phase IV (KMG-V): Genome sequencing to study the core and pangenomes of soil and plant-associated prokaryotes.</title>
        <authorList>
            <person name="Whitman W."/>
        </authorList>
    </citation>
    <scope>NUCLEOTIDE SEQUENCE [LARGE SCALE GENOMIC DNA]</scope>
    <source>
        <strain evidence="8 9">M8UP14</strain>
    </source>
</reference>
<feature type="transmembrane region" description="Helical" evidence="7">
    <location>
        <begin position="6"/>
        <end position="21"/>
    </location>
</feature>
<dbReference type="InterPro" id="IPR007341">
    <property type="entry name" value="Transgly_assoc"/>
</dbReference>
<keyword evidence="6 7" id="KW-0472">Membrane</keyword>
<evidence type="ECO:0000313" key="9">
    <source>
        <dbReference type="Proteomes" id="UP000540989"/>
    </source>
</evidence>
<evidence type="ECO:0000256" key="6">
    <source>
        <dbReference type="ARBA" id="ARBA00023136"/>
    </source>
</evidence>
<comment type="subcellular location">
    <subcellularLocation>
        <location evidence="1">Cell membrane</location>
        <topology evidence="1">Multi-pass membrane protein</topology>
    </subcellularLocation>
</comment>
<comment type="similarity">
    <text evidence="2">Belongs to the UPF0410 family.</text>
</comment>
<comment type="caution">
    <text evidence="8">The sequence shown here is derived from an EMBL/GenBank/DDBJ whole genome shotgun (WGS) entry which is preliminary data.</text>
</comment>
<keyword evidence="3" id="KW-1003">Cell membrane</keyword>
<evidence type="ECO:0000256" key="4">
    <source>
        <dbReference type="ARBA" id="ARBA00022692"/>
    </source>
</evidence>
<dbReference type="AlphaFoldDB" id="A0A7W7ZIR3"/>
<dbReference type="PANTHER" id="PTHR33884:SF3">
    <property type="entry name" value="UPF0410 PROTEIN YMGE"/>
    <property type="match status" value="1"/>
</dbReference>
<organism evidence="8 9">
    <name type="scientific">Granulicella aggregans</name>
    <dbReference type="NCBI Taxonomy" id="474949"/>
    <lineage>
        <taxon>Bacteria</taxon>
        <taxon>Pseudomonadati</taxon>
        <taxon>Acidobacteriota</taxon>
        <taxon>Terriglobia</taxon>
        <taxon>Terriglobales</taxon>
        <taxon>Acidobacteriaceae</taxon>
        <taxon>Granulicella</taxon>
    </lineage>
</organism>
<keyword evidence="4 7" id="KW-0812">Transmembrane</keyword>
<evidence type="ECO:0000256" key="2">
    <source>
        <dbReference type="ARBA" id="ARBA00011006"/>
    </source>
</evidence>
<evidence type="ECO:0000256" key="5">
    <source>
        <dbReference type="ARBA" id="ARBA00022989"/>
    </source>
</evidence>
<dbReference type="PANTHER" id="PTHR33884">
    <property type="entry name" value="UPF0410 PROTEIN YMGE"/>
    <property type="match status" value="1"/>
</dbReference>
<gene>
    <name evidence="8" type="ORF">HDF16_005359</name>
</gene>